<dbReference type="EMBL" id="KV417527">
    <property type="protein sequence ID" value="KZP24311.1"/>
    <property type="molecule type" value="Genomic_DNA"/>
</dbReference>
<sequence length="71" mass="7710">MRGQQTRLIATSPRATPQSPSFPPSTLENGISAISAGAHDISDGAFRRMVSPGFQFLRTSAPRMKYAIAFR</sequence>
<organism evidence="2 3">
    <name type="scientific">Athelia psychrophila</name>
    <dbReference type="NCBI Taxonomy" id="1759441"/>
    <lineage>
        <taxon>Eukaryota</taxon>
        <taxon>Fungi</taxon>
        <taxon>Dikarya</taxon>
        <taxon>Basidiomycota</taxon>
        <taxon>Agaricomycotina</taxon>
        <taxon>Agaricomycetes</taxon>
        <taxon>Agaricomycetidae</taxon>
        <taxon>Atheliales</taxon>
        <taxon>Atheliaceae</taxon>
        <taxon>Athelia</taxon>
    </lineage>
</organism>
<proteinExistence type="predicted"/>
<evidence type="ECO:0000313" key="2">
    <source>
        <dbReference type="EMBL" id="KZP24311.1"/>
    </source>
</evidence>
<evidence type="ECO:0000313" key="3">
    <source>
        <dbReference type="Proteomes" id="UP000076532"/>
    </source>
</evidence>
<accession>A0A166MTW2</accession>
<feature type="region of interest" description="Disordered" evidence="1">
    <location>
        <begin position="1"/>
        <end position="25"/>
    </location>
</feature>
<keyword evidence="3" id="KW-1185">Reference proteome</keyword>
<dbReference type="AlphaFoldDB" id="A0A166MTW2"/>
<name>A0A166MTW2_9AGAM</name>
<reference evidence="2 3" key="1">
    <citation type="journal article" date="2016" name="Mol. Biol. Evol.">
        <title>Comparative Genomics of Early-Diverging Mushroom-Forming Fungi Provides Insights into the Origins of Lignocellulose Decay Capabilities.</title>
        <authorList>
            <person name="Nagy L.G."/>
            <person name="Riley R."/>
            <person name="Tritt A."/>
            <person name="Adam C."/>
            <person name="Daum C."/>
            <person name="Floudas D."/>
            <person name="Sun H."/>
            <person name="Yadav J.S."/>
            <person name="Pangilinan J."/>
            <person name="Larsson K.H."/>
            <person name="Matsuura K."/>
            <person name="Barry K."/>
            <person name="Labutti K."/>
            <person name="Kuo R."/>
            <person name="Ohm R.A."/>
            <person name="Bhattacharya S.S."/>
            <person name="Shirouzu T."/>
            <person name="Yoshinaga Y."/>
            <person name="Martin F.M."/>
            <person name="Grigoriev I.V."/>
            <person name="Hibbett D.S."/>
        </authorList>
    </citation>
    <scope>NUCLEOTIDE SEQUENCE [LARGE SCALE GENOMIC DNA]</scope>
    <source>
        <strain evidence="2 3">CBS 109695</strain>
    </source>
</reference>
<dbReference type="Proteomes" id="UP000076532">
    <property type="component" value="Unassembled WGS sequence"/>
</dbReference>
<evidence type="ECO:0000256" key="1">
    <source>
        <dbReference type="SAM" id="MobiDB-lite"/>
    </source>
</evidence>
<protein>
    <submittedName>
        <fullName evidence="2">Uncharacterized protein</fullName>
    </submittedName>
</protein>
<gene>
    <name evidence="2" type="ORF">FIBSPDRAFT_857422</name>
</gene>